<sequence>MYDLCQMIPDGDSDTLEGMEWFIIGGVLVAIAIGVVIFGGKSRGDGSVPGRFDFDSYKDREFSQRGLLDKAKWR</sequence>
<reference evidence="2 3" key="1">
    <citation type="submission" date="2020-02" db="EMBL/GenBank/DDBJ databases">
        <title>Comparative genomics of sulfur disproportionating microorganisms.</title>
        <authorList>
            <person name="Ward L.M."/>
            <person name="Bertran E."/>
            <person name="Johnston D.T."/>
        </authorList>
    </citation>
    <scope>NUCLEOTIDE SEQUENCE [LARGE SCALE GENOMIC DNA]</scope>
    <source>
        <strain evidence="2 3">DSM 3696</strain>
    </source>
</reference>
<gene>
    <name evidence="2" type="ORF">G3N56_10235</name>
</gene>
<comment type="caution">
    <text evidence="2">The sequence shown here is derived from an EMBL/GenBank/DDBJ whole genome shotgun (WGS) entry which is preliminary data.</text>
</comment>
<dbReference type="RefSeq" id="WP_163302156.1">
    <property type="nucleotide sequence ID" value="NZ_JAAGRQ010000037.1"/>
</dbReference>
<evidence type="ECO:0000313" key="2">
    <source>
        <dbReference type="EMBL" id="NDY57118.1"/>
    </source>
</evidence>
<keyword evidence="1" id="KW-0472">Membrane</keyword>
<dbReference type="EMBL" id="JAAGRQ010000037">
    <property type="protein sequence ID" value="NDY57118.1"/>
    <property type="molecule type" value="Genomic_DNA"/>
</dbReference>
<keyword evidence="1" id="KW-1133">Transmembrane helix</keyword>
<organism evidence="2 3">
    <name type="scientific">Desulfolutivibrio sulfodismutans</name>
    <dbReference type="NCBI Taxonomy" id="63561"/>
    <lineage>
        <taxon>Bacteria</taxon>
        <taxon>Pseudomonadati</taxon>
        <taxon>Thermodesulfobacteriota</taxon>
        <taxon>Desulfovibrionia</taxon>
        <taxon>Desulfovibrionales</taxon>
        <taxon>Desulfovibrionaceae</taxon>
        <taxon>Desulfolutivibrio</taxon>
    </lineage>
</organism>
<proteinExistence type="predicted"/>
<protein>
    <submittedName>
        <fullName evidence="2">Uncharacterized protein</fullName>
    </submittedName>
</protein>
<name>A0A7K3NLQ2_9BACT</name>
<keyword evidence="3" id="KW-1185">Reference proteome</keyword>
<dbReference type="AlphaFoldDB" id="A0A7K3NLQ2"/>
<keyword evidence="1" id="KW-0812">Transmembrane</keyword>
<accession>A0A7K3NLQ2</accession>
<dbReference type="Proteomes" id="UP000469724">
    <property type="component" value="Unassembled WGS sequence"/>
</dbReference>
<evidence type="ECO:0000313" key="3">
    <source>
        <dbReference type="Proteomes" id="UP000469724"/>
    </source>
</evidence>
<feature type="transmembrane region" description="Helical" evidence="1">
    <location>
        <begin position="21"/>
        <end position="40"/>
    </location>
</feature>
<evidence type="ECO:0000256" key="1">
    <source>
        <dbReference type="SAM" id="Phobius"/>
    </source>
</evidence>